<feature type="compositionally biased region" description="Low complexity" evidence="1">
    <location>
        <begin position="27"/>
        <end position="46"/>
    </location>
</feature>
<organism evidence="2 3">
    <name type="scientific">Rotaria magnacalcarata</name>
    <dbReference type="NCBI Taxonomy" id="392030"/>
    <lineage>
        <taxon>Eukaryota</taxon>
        <taxon>Metazoa</taxon>
        <taxon>Spiralia</taxon>
        <taxon>Gnathifera</taxon>
        <taxon>Rotifera</taxon>
        <taxon>Eurotatoria</taxon>
        <taxon>Bdelloidea</taxon>
        <taxon>Philodinida</taxon>
        <taxon>Philodinidae</taxon>
        <taxon>Rotaria</taxon>
    </lineage>
</organism>
<reference evidence="2" key="1">
    <citation type="submission" date="2021-02" db="EMBL/GenBank/DDBJ databases">
        <authorList>
            <person name="Nowell W R."/>
        </authorList>
    </citation>
    <scope>NUCLEOTIDE SEQUENCE</scope>
</reference>
<evidence type="ECO:0000256" key="1">
    <source>
        <dbReference type="SAM" id="MobiDB-lite"/>
    </source>
</evidence>
<feature type="non-terminal residue" evidence="2">
    <location>
        <position position="1"/>
    </location>
</feature>
<feature type="region of interest" description="Disordered" evidence="1">
    <location>
        <begin position="27"/>
        <end position="54"/>
    </location>
</feature>
<proteinExistence type="predicted"/>
<dbReference type="EMBL" id="CAJOBI010224040">
    <property type="protein sequence ID" value="CAF5048598.1"/>
    <property type="molecule type" value="Genomic_DNA"/>
</dbReference>
<sequence>HPTLPYNTTTELDGQYSQFTSSYTSQFYQQQQQHQQQQQQQPSQSYDFDSTSSFVPHYSTLQPVNSSYTSFSSTS</sequence>
<dbReference type="Proteomes" id="UP000676336">
    <property type="component" value="Unassembled WGS sequence"/>
</dbReference>
<evidence type="ECO:0000313" key="3">
    <source>
        <dbReference type="Proteomes" id="UP000676336"/>
    </source>
</evidence>
<comment type="caution">
    <text evidence="2">The sequence shown here is derived from an EMBL/GenBank/DDBJ whole genome shotgun (WGS) entry which is preliminary data.</text>
</comment>
<accession>A0A8S3E6R9</accession>
<protein>
    <submittedName>
        <fullName evidence="2">Uncharacterized protein</fullName>
    </submittedName>
</protein>
<dbReference type="AlphaFoldDB" id="A0A8S3E6R9"/>
<feature type="non-terminal residue" evidence="2">
    <location>
        <position position="75"/>
    </location>
</feature>
<name>A0A8S3E6R9_9BILA</name>
<gene>
    <name evidence="2" type="ORF">SMN809_LOCUS59064</name>
</gene>
<evidence type="ECO:0000313" key="2">
    <source>
        <dbReference type="EMBL" id="CAF5048598.1"/>
    </source>
</evidence>